<dbReference type="Gene3D" id="2.60.120.330">
    <property type="entry name" value="B-lactam Antibiotic, Isopenicillin N Synthase, Chain"/>
    <property type="match status" value="2"/>
</dbReference>
<dbReference type="GO" id="GO:0046872">
    <property type="term" value="F:metal ion binding"/>
    <property type="evidence" value="ECO:0007669"/>
    <property type="project" value="UniProtKB-KW"/>
</dbReference>
<protein>
    <recommendedName>
        <fullName evidence="4">Non-haem dioxygenase N-terminal domain-containing protein</fullName>
    </recommendedName>
</protein>
<feature type="compositionally biased region" description="Acidic residues" evidence="3">
    <location>
        <begin position="141"/>
        <end position="150"/>
    </location>
</feature>
<dbReference type="PANTHER" id="PTHR34945">
    <property type="entry name" value="2-OXOGLUTARATE (2OG) AND FE(II)-DEPENDENT OXYGENASE SUPERFAMILY PROTEIN"/>
    <property type="match status" value="1"/>
</dbReference>
<reference evidence="5" key="1">
    <citation type="submission" date="2020-03" db="EMBL/GenBank/DDBJ databases">
        <title>Castanea mollissima Vanexum genome sequencing.</title>
        <authorList>
            <person name="Staton M."/>
        </authorList>
    </citation>
    <scope>NUCLEOTIDE SEQUENCE</scope>
    <source>
        <tissue evidence="5">Leaf</tissue>
    </source>
</reference>
<evidence type="ECO:0000256" key="3">
    <source>
        <dbReference type="SAM" id="MobiDB-lite"/>
    </source>
</evidence>
<dbReference type="SUPFAM" id="SSF51197">
    <property type="entry name" value="Clavaminate synthase-like"/>
    <property type="match status" value="1"/>
</dbReference>
<keyword evidence="6" id="KW-1185">Reference proteome</keyword>
<sequence length="377" mass="41694">MTSSTHKHQPHQLPNMYGATAAPPPTPSAQPNIPLSTSDAADALSILLHRLPSPTLTLPTRRSPPATCAPTLSLNNSTTAPTLLHDLLSASSQLGFFQLTDHSLPSQLARSAESDSLALFDLPKDKKESSFPKNWPFGYEANDDDDDEEQHGESFRLDSTCSTESTELPPALDSLREFTLAMEKLGVRIVELLCSAVGFENPLKEDPTRFCSLMWITEGVPGNKPVLSGGFYPYIVGLQYQIRCQKYSLLADSGWVSVSPEVDSVMVTLGDIAHVWSNGKLKKVRGRPVAHLGDTNNTRCISMTLLVTLPTDSTISPLLPKLVGSNEDEIEKDEEQSDGSSGEREERLFNSFSFEDYAWRVYHERILFKDPLDRYRI</sequence>
<keyword evidence="2" id="KW-0408">Iron</keyword>
<feature type="compositionally biased region" description="Low complexity" evidence="3">
    <location>
        <begin position="54"/>
        <end position="65"/>
    </location>
</feature>
<gene>
    <name evidence="5" type="ORF">CMV_005014</name>
</gene>
<dbReference type="OrthoDB" id="659818at2759"/>
<proteinExistence type="predicted"/>
<evidence type="ECO:0000259" key="4">
    <source>
        <dbReference type="Pfam" id="PF14226"/>
    </source>
</evidence>
<feature type="region of interest" description="Disordered" evidence="3">
    <location>
        <begin position="1"/>
        <end position="36"/>
    </location>
</feature>
<dbReference type="AlphaFoldDB" id="A0A8J4W1W3"/>
<dbReference type="PANTHER" id="PTHR34945:SF2">
    <property type="entry name" value="2-OXOGLUTARATE (2OG) AND FE(II)-DEPENDENT OXYGENASE SUPERFAMILY PROTEIN"/>
    <property type="match status" value="1"/>
</dbReference>
<feature type="compositionally biased region" description="Acidic residues" evidence="3">
    <location>
        <begin position="326"/>
        <end position="337"/>
    </location>
</feature>
<comment type="caution">
    <text evidence="5">The sequence shown here is derived from an EMBL/GenBank/DDBJ whole genome shotgun (WGS) entry which is preliminary data.</text>
</comment>
<evidence type="ECO:0000313" key="5">
    <source>
        <dbReference type="EMBL" id="KAF3971384.1"/>
    </source>
</evidence>
<dbReference type="Pfam" id="PF14226">
    <property type="entry name" value="DIOX_N"/>
    <property type="match status" value="1"/>
</dbReference>
<feature type="region of interest" description="Disordered" evidence="3">
    <location>
        <begin position="326"/>
        <end position="345"/>
    </location>
</feature>
<dbReference type="Proteomes" id="UP000737018">
    <property type="component" value="Unassembled WGS sequence"/>
</dbReference>
<dbReference type="InterPro" id="IPR026992">
    <property type="entry name" value="DIOX_N"/>
</dbReference>
<feature type="compositionally biased region" description="Polar residues" evidence="3">
    <location>
        <begin position="157"/>
        <end position="166"/>
    </location>
</feature>
<organism evidence="5 6">
    <name type="scientific">Castanea mollissima</name>
    <name type="common">Chinese chestnut</name>
    <dbReference type="NCBI Taxonomy" id="60419"/>
    <lineage>
        <taxon>Eukaryota</taxon>
        <taxon>Viridiplantae</taxon>
        <taxon>Streptophyta</taxon>
        <taxon>Embryophyta</taxon>
        <taxon>Tracheophyta</taxon>
        <taxon>Spermatophyta</taxon>
        <taxon>Magnoliopsida</taxon>
        <taxon>eudicotyledons</taxon>
        <taxon>Gunneridae</taxon>
        <taxon>Pentapetalae</taxon>
        <taxon>rosids</taxon>
        <taxon>fabids</taxon>
        <taxon>Fagales</taxon>
        <taxon>Fagaceae</taxon>
        <taxon>Castanea</taxon>
    </lineage>
</organism>
<evidence type="ECO:0000256" key="1">
    <source>
        <dbReference type="ARBA" id="ARBA00022723"/>
    </source>
</evidence>
<feature type="compositionally biased region" description="Basic residues" evidence="3">
    <location>
        <begin position="1"/>
        <end position="10"/>
    </location>
</feature>
<feature type="region of interest" description="Disordered" evidence="3">
    <location>
        <begin position="54"/>
        <end position="73"/>
    </location>
</feature>
<accession>A0A8J4W1W3</accession>
<evidence type="ECO:0000313" key="6">
    <source>
        <dbReference type="Proteomes" id="UP000737018"/>
    </source>
</evidence>
<feature type="region of interest" description="Disordered" evidence="3">
    <location>
        <begin position="127"/>
        <end position="167"/>
    </location>
</feature>
<dbReference type="InterPro" id="IPR027443">
    <property type="entry name" value="IPNS-like_sf"/>
</dbReference>
<dbReference type="EMBL" id="JRKL02000437">
    <property type="protein sequence ID" value="KAF3971384.1"/>
    <property type="molecule type" value="Genomic_DNA"/>
</dbReference>
<feature type="domain" description="Non-haem dioxygenase N-terminal" evidence="4">
    <location>
        <begin position="72"/>
        <end position="155"/>
    </location>
</feature>
<keyword evidence="1" id="KW-0479">Metal-binding</keyword>
<evidence type="ECO:0000256" key="2">
    <source>
        <dbReference type="ARBA" id="ARBA00023004"/>
    </source>
</evidence>
<name>A0A8J4W1W3_9ROSI</name>